<dbReference type="AlphaFoldDB" id="A0A364V6B5"/>
<name>A0A364V6B5_9CORY</name>
<evidence type="ECO:0000313" key="3">
    <source>
        <dbReference type="Proteomes" id="UP000251577"/>
    </source>
</evidence>
<gene>
    <name evidence="2" type="ORF">DLJ54_04690</name>
</gene>
<protein>
    <submittedName>
        <fullName evidence="2">Uncharacterized protein</fullName>
    </submittedName>
</protein>
<feature type="region of interest" description="Disordered" evidence="1">
    <location>
        <begin position="1"/>
        <end position="71"/>
    </location>
</feature>
<feature type="compositionally biased region" description="Low complexity" evidence="1">
    <location>
        <begin position="1"/>
        <end position="12"/>
    </location>
</feature>
<sequence length="71" mass="7127">MTSPDSSDDSTTVENNERPAAPQAASPGDHNEAPNNEAGPSNDSATDSGNPQGTQPNYGVDPDGLTENSGA</sequence>
<dbReference type="EMBL" id="QHCV01000036">
    <property type="protein sequence ID" value="RAV32146.1"/>
    <property type="molecule type" value="Genomic_DNA"/>
</dbReference>
<reference evidence="2 3" key="1">
    <citation type="journal article" date="2018" name="Syst. Appl. Microbiol.">
        <title>Corynebacterium heidelbergense sp. nov., isolated from the preen glands of Egyptian geese (Alopochen aegyptiacus).</title>
        <authorList>
            <person name="Braun M.S."/>
            <person name="Wang E."/>
            <person name="Zimmermann S."/>
            <person name="Wink M."/>
        </authorList>
    </citation>
    <scope>NUCLEOTIDE SEQUENCE [LARGE SCALE GENOMIC DNA]</scope>
    <source>
        <strain evidence="2 3">647</strain>
    </source>
</reference>
<dbReference type="Proteomes" id="UP000251577">
    <property type="component" value="Unassembled WGS sequence"/>
</dbReference>
<comment type="caution">
    <text evidence="2">The sequence shown here is derived from an EMBL/GenBank/DDBJ whole genome shotgun (WGS) entry which is preliminary data.</text>
</comment>
<organism evidence="2 3">
    <name type="scientific">Corynebacterium heidelbergense</name>
    <dbReference type="NCBI Taxonomy" id="2055947"/>
    <lineage>
        <taxon>Bacteria</taxon>
        <taxon>Bacillati</taxon>
        <taxon>Actinomycetota</taxon>
        <taxon>Actinomycetes</taxon>
        <taxon>Mycobacteriales</taxon>
        <taxon>Corynebacteriaceae</taxon>
        <taxon>Corynebacterium</taxon>
    </lineage>
</organism>
<keyword evidence="3" id="KW-1185">Reference proteome</keyword>
<dbReference type="RefSeq" id="WP_113630649.1">
    <property type="nucleotide sequence ID" value="NZ_QHCV01000036.1"/>
</dbReference>
<proteinExistence type="predicted"/>
<accession>A0A364V6B5</accession>
<feature type="compositionally biased region" description="Polar residues" evidence="1">
    <location>
        <begin position="38"/>
        <end position="57"/>
    </location>
</feature>
<evidence type="ECO:0000256" key="1">
    <source>
        <dbReference type="SAM" id="MobiDB-lite"/>
    </source>
</evidence>
<evidence type="ECO:0000313" key="2">
    <source>
        <dbReference type="EMBL" id="RAV32146.1"/>
    </source>
</evidence>